<evidence type="ECO:0000313" key="9">
    <source>
        <dbReference type="EMBL" id="WNY27782.1"/>
    </source>
</evidence>
<feature type="transmembrane region" description="Helical" evidence="8">
    <location>
        <begin position="35"/>
        <end position="53"/>
    </location>
</feature>
<evidence type="ECO:0000256" key="7">
    <source>
        <dbReference type="ARBA" id="ARBA00023136"/>
    </source>
</evidence>
<keyword evidence="6 8" id="KW-1133">Transmembrane helix</keyword>
<feature type="transmembrane region" description="Helical" evidence="8">
    <location>
        <begin position="97"/>
        <end position="117"/>
    </location>
</feature>
<feature type="transmembrane region" description="Helical" evidence="8">
    <location>
        <begin position="65"/>
        <end position="85"/>
    </location>
</feature>
<name>A0AA96VJZ0_9EURY</name>
<gene>
    <name evidence="9" type="primary">acr3_2</name>
    <name evidence="9" type="ORF">MsAm2_15940</name>
</gene>
<feature type="transmembrane region" description="Helical" evidence="8">
    <location>
        <begin position="7"/>
        <end position="23"/>
    </location>
</feature>
<keyword evidence="7 8" id="KW-0472">Membrane</keyword>
<feature type="transmembrane region" description="Helical" evidence="8">
    <location>
        <begin position="228"/>
        <end position="249"/>
    </location>
</feature>
<reference evidence="9 10" key="1">
    <citation type="submission" date="2023-07" db="EMBL/GenBank/DDBJ databases">
        <title>Closed genome sequence of Methanosarcinaceae archaeon Am2.</title>
        <authorList>
            <person name="Poehlein A."/>
            <person name="Protasov E."/>
            <person name="Platt K."/>
            <person name="Reeh H."/>
            <person name="Daniel R."/>
            <person name="Brune A."/>
        </authorList>
    </citation>
    <scope>NUCLEOTIDE SEQUENCE [LARGE SCALE GENOMIC DNA]</scope>
    <source>
        <strain evidence="9 10">Am2</strain>
    </source>
</reference>
<evidence type="ECO:0000256" key="4">
    <source>
        <dbReference type="ARBA" id="ARBA00022475"/>
    </source>
</evidence>
<feature type="transmembrane region" description="Helical" evidence="8">
    <location>
        <begin position="261"/>
        <end position="283"/>
    </location>
</feature>
<dbReference type="PANTHER" id="PTHR43057">
    <property type="entry name" value="ARSENITE EFFLUX TRANSPORTER"/>
    <property type="match status" value="1"/>
</dbReference>
<dbReference type="GeneID" id="89229021"/>
<evidence type="ECO:0000256" key="3">
    <source>
        <dbReference type="ARBA" id="ARBA00022448"/>
    </source>
</evidence>
<sequence length="333" mass="36650">MNFLNQFRTVIILVSIFIGVFLGQSELVGANASMLVEPFLMIMLFGVFLQIDLGSLGKAFKNVKFASTAVIFNFVWTPLFAWFLADLFLTGSPDLQVGFLMLMVTPCTDWYIIFTGAAKGNVSLGAAQLPINLILQIALLPVYLYVFAGSVVEIDMLTLVKSIVIVLLIPFVAATIFRKLFVLKWGTEKFENKILIHNDNMQFLFLNLAIIAMFASQGELLLKNPGLLLQMLVPVLIFFAATFLLGQVVGRTLQMNYEDTAALNLTTLARNSPLSLAIAVSAFPESPLIALALVIGPLIELPVLVVISQILLKIRPGYKPFLFLKKGKVKGKS</sequence>
<proteinExistence type="inferred from homology"/>
<comment type="subcellular location">
    <subcellularLocation>
        <location evidence="1">Cell membrane</location>
        <topology evidence="1">Multi-pass membrane protein</topology>
    </subcellularLocation>
</comment>
<keyword evidence="3" id="KW-0813">Transport</keyword>
<protein>
    <submittedName>
        <fullName evidence="9">Arsenical-resistance protein Acr3</fullName>
    </submittedName>
</protein>
<evidence type="ECO:0000313" key="10">
    <source>
        <dbReference type="Proteomes" id="UP001304970"/>
    </source>
</evidence>
<evidence type="ECO:0000256" key="1">
    <source>
        <dbReference type="ARBA" id="ARBA00004651"/>
    </source>
</evidence>
<feature type="transmembrane region" description="Helical" evidence="8">
    <location>
        <begin position="129"/>
        <end position="148"/>
    </location>
</feature>
<dbReference type="GO" id="GO:0005886">
    <property type="term" value="C:plasma membrane"/>
    <property type="evidence" value="ECO:0007669"/>
    <property type="project" value="UniProtKB-SubCell"/>
</dbReference>
<feature type="transmembrane region" description="Helical" evidence="8">
    <location>
        <begin position="203"/>
        <end position="222"/>
    </location>
</feature>
<evidence type="ECO:0000256" key="2">
    <source>
        <dbReference type="ARBA" id="ARBA00010110"/>
    </source>
</evidence>
<evidence type="ECO:0000256" key="6">
    <source>
        <dbReference type="ARBA" id="ARBA00022989"/>
    </source>
</evidence>
<feature type="transmembrane region" description="Helical" evidence="8">
    <location>
        <begin position="289"/>
        <end position="312"/>
    </location>
</feature>
<dbReference type="GO" id="GO:0015104">
    <property type="term" value="F:antimonite transmembrane transporter activity"/>
    <property type="evidence" value="ECO:0007669"/>
    <property type="project" value="TreeGrafter"/>
</dbReference>
<dbReference type="Pfam" id="PF01758">
    <property type="entry name" value="SBF"/>
    <property type="match status" value="1"/>
</dbReference>
<dbReference type="EMBL" id="CP131061">
    <property type="protein sequence ID" value="WNY27782.1"/>
    <property type="molecule type" value="Genomic_DNA"/>
</dbReference>
<dbReference type="RefSeq" id="WP_338097741.1">
    <property type="nucleotide sequence ID" value="NZ_CP131061.1"/>
</dbReference>
<accession>A0AA96VJZ0</accession>
<comment type="similarity">
    <text evidence="2">Belongs to the arsenical resistance-3 (ACR3) (TC 2.A.59) family.</text>
</comment>
<dbReference type="GO" id="GO:0015105">
    <property type="term" value="F:arsenite transmembrane transporter activity"/>
    <property type="evidence" value="ECO:0007669"/>
    <property type="project" value="TreeGrafter"/>
</dbReference>
<evidence type="ECO:0000256" key="5">
    <source>
        <dbReference type="ARBA" id="ARBA00022692"/>
    </source>
</evidence>
<dbReference type="Gene3D" id="1.20.1530.20">
    <property type="match status" value="1"/>
</dbReference>
<dbReference type="PANTHER" id="PTHR43057:SF1">
    <property type="entry name" value="ARSENICAL-RESISTANCE PROTEIN 3"/>
    <property type="match status" value="1"/>
</dbReference>
<dbReference type="AlphaFoldDB" id="A0AA96VJZ0"/>
<feature type="transmembrane region" description="Helical" evidence="8">
    <location>
        <begin position="160"/>
        <end position="182"/>
    </location>
</feature>
<keyword evidence="10" id="KW-1185">Reference proteome</keyword>
<dbReference type="Proteomes" id="UP001304970">
    <property type="component" value="Chromosome"/>
</dbReference>
<organism evidence="9 10">
    <name type="scientific">Methanolapillus ohkumae</name>
    <dbReference type="NCBI Taxonomy" id="3028298"/>
    <lineage>
        <taxon>Archaea</taxon>
        <taxon>Methanobacteriati</taxon>
        <taxon>Methanobacteriota</taxon>
        <taxon>Stenosarchaea group</taxon>
        <taxon>Methanomicrobia</taxon>
        <taxon>Methanosarcinales</taxon>
        <taxon>Methanosarcinaceae</taxon>
        <taxon>Methanolapillus</taxon>
    </lineage>
</organism>
<dbReference type="GO" id="GO:0015297">
    <property type="term" value="F:antiporter activity"/>
    <property type="evidence" value="ECO:0007669"/>
    <property type="project" value="InterPro"/>
</dbReference>
<keyword evidence="4" id="KW-1003">Cell membrane</keyword>
<keyword evidence="5 8" id="KW-0812">Transmembrane</keyword>
<evidence type="ECO:0000256" key="8">
    <source>
        <dbReference type="SAM" id="Phobius"/>
    </source>
</evidence>
<dbReference type="InterPro" id="IPR004706">
    <property type="entry name" value="Arsenical-R_Acr3"/>
</dbReference>
<dbReference type="InterPro" id="IPR002657">
    <property type="entry name" value="BilAc:Na_symport/Acr3"/>
</dbReference>
<dbReference type="InterPro" id="IPR038770">
    <property type="entry name" value="Na+/solute_symporter_sf"/>
</dbReference>